<evidence type="ECO:0000313" key="2">
    <source>
        <dbReference type="Proteomes" id="UP000326671"/>
    </source>
</evidence>
<dbReference type="OrthoDB" id="9926030at2"/>
<name>A0A5J5H2B9_9BACI</name>
<dbReference type="AlphaFoldDB" id="A0A5J5H2B9"/>
<dbReference type="RefSeq" id="WP_150442646.1">
    <property type="nucleotide sequence ID" value="NZ_VYKL01000048.1"/>
</dbReference>
<gene>
    <name evidence="1" type="ORF">F4V44_24590</name>
</gene>
<evidence type="ECO:0000313" key="1">
    <source>
        <dbReference type="EMBL" id="KAA9013842.1"/>
    </source>
</evidence>
<dbReference type="EMBL" id="VYKL01000048">
    <property type="protein sequence ID" value="KAA9013842.1"/>
    <property type="molecule type" value="Genomic_DNA"/>
</dbReference>
<protein>
    <recommendedName>
        <fullName evidence="3">Myb-like domain-containing protein</fullName>
    </recommendedName>
</protein>
<organism evidence="1 2">
    <name type="scientific">Niallia endozanthoxylica</name>
    <dbReference type="NCBI Taxonomy" id="2036016"/>
    <lineage>
        <taxon>Bacteria</taxon>
        <taxon>Bacillati</taxon>
        <taxon>Bacillota</taxon>
        <taxon>Bacilli</taxon>
        <taxon>Bacillales</taxon>
        <taxon>Bacillaceae</taxon>
        <taxon>Niallia</taxon>
    </lineage>
</organism>
<dbReference type="Proteomes" id="UP000326671">
    <property type="component" value="Unassembled WGS sequence"/>
</dbReference>
<reference evidence="1 2" key="1">
    <citation type="submission" date="2019-09" db="EMBL/GenBank/DDBJ databases">
        <title>Whole genome sequences of isolates from the Mars Exploration Rovers.</title>
        <authorList>
            <person name="Seuylemezian A."/>
            <person name="Vaishampayan P."/>
        </authorList>
    </citation>
    <scope>NUCLEOTIDE SEQUENCE [LARGE SCALE GENOMIC DNA]</scope>
    <source>
        <strain evidence="1 2">MER_TA_151</strain>
    </source>
</reference>
<sequence length="246" mass="29274">MVDTFKLFYQGFPNLNKAQGNFGDMFALNQQYMRWTEEMLGMFQPGSLWGSGKNDYWNFWTNYFNLFQKSAFGCPYSTFDAYQRWYEAYFEKYNEIFQGWQQEHTVRTTPVAQEKNYPADWNEEKEMLLIRSVIDGTKEAQTLSSIFEAVGEEIGISPARCSTYWYTKVDQRYRDLVYQIKQEQAKNWTEEEEALLTKIVTEEYPHLSVFQTIPIASTRLKRHKSDVQRKWFSLQKKIRPGISPMS</sequence>
<comment type="caution">
    <text evidence="1">The sequence shown here is derived from an EMBL/GenBank/DDBJ whole genome shotgun (WGS) entry which is preliminary data.</text>
</comment>
<accession>A0A5J5H2B9</accession>
<proteinExistence type="predicted"/>
<keyword evidence="2" id="KW-1185">Reference proteome</keyword>
<evidence type="ECO:0008006" key="3">
    <source>
        <dbReference type="Google" id="ProtNLM"/>
    </source>
</evidence>